<evidence type="ECO:0000313" key="1">
    <source>
        <dbReference type="EMBL" id="KAG1806206.1"/>
    </source>
</evidence>
<comment type="caution">
    <text evidence="1">The sequence shown here is derived from an EMBL/GenBank/DDBJ whole genome shotgun (WGS) entry which is preliminary data.</text>
</comment>
<name>A0A9P7DY83_9AGAM</name>
<dbReference type="OrthoDB" id="2692894at2759"/>
<accession>A0A9P7DY83</accession>
<keyword evidence="2" id="KW-1185">Reference proteome</keyword>
<dbReference type="Proteomes" id="UP000807769">
    <property type="component" value="Unassembled WGS sequence"/>
</dbReference>
<dbReference type="GeneID" id="64627484"/>
<sequence>MPHKSKNTADGGNQELDIAVTKVKIRIGKINILEIANKLQFGTYNDRAQNLSEVNKMIILFKKHRQQWYKESNALMIVIASSHLHAGQELNGSWNDQESLNEMKFVNRKPLILASGQHWVATLKKMVQAFIDEEAMLEKRITHIEGVKDPSDDSVTEHIELWNCLAIVKESYLDVQMQGLSVTYETDNSPNIIDARMGNLGLHLSQNQTLHIYAKTQEEELVLKLHDFYDVYQEEGKDTALELIQQEYEKGKDDKNLKLIKIWKNEQLVITLMCDILLMGAHYQHQSELLVHWLLANISVIMGGSKDTCEWVRELHQKILSSMAGEFKTFIPYIKGINELLEHGLGQKSESEDDKIWSDHVLARTYIYLLSLDMIPMLLMMGMVMDWVWKELDDVKEGDKEVSQWYKAMSDTMKISCPHTHTINNYMEALCYDQTKSAARDIGSDKIQGKYLLKRRACLGLKG</sequence>
<dbReference type="RefSeq" id="XP_041187715.1">
    <property type="nucleotide sequence ID" value="XM_041333467.1"/>
</dbReference>
<evidence type="ECO:0000313" key="2">
    <source>
        <dbReference type="Proteomes" id="UP000807769"/>
    </source>
</evidence>
<dbReference type="AlphaFoldDB" id="A0A9P7DY83"/>
<proteinExistence type="predicted"/>
<gene>
    <name evidence="1" type="ORF">BJ212DRAFT_1303720</name>
</gene>
<dbReference type="EMBL" id="JABBWG010000047">
    <property type="protein sequence ID" value="KAG1806206.1"/>
    <property type="molecule type" value="Genomic_DNA"/>
</dbReference>
<organism evidence="1 2">
    <name type="scientific">Suillus subaureus</name>
    <dbReference type="NCBI Taxonomy" id="48587"/>
    <lineage>
        <taxon>Eukaryota</taxon>
        <taxon>Fungi</taxon>
        <taxon>Dikarya</taxon>
        <taxon>Basidiomycota</taxon>
        <taxon>Agaricomycotina</taxon>
        <taxon>Agaricomycetes</taxon>
        <taxon>Agaricomycetidae</taxon>
        <taxon>Boletales</taxon>
        <taxon>Suillineae</taxon>
        <taxon>Suillaceae</taxon>
        <taxon>Suillus</taxon>
    </lineage>
</organism>
<reference evidence="1" key="1">
    <citation type="journal article" date="2020" name="New Phytol.">
        <title>Comparative genomics reveals dynamic genome evolution in host specialist ectomycorrhizal fungi.</title>
        <authorList>
            <person name="Lofgren L.A."/>
            <person name="Nguyen N.H."/>
            <person name="Vilgalys R."/>
            <person name="Ruytinx J."/>
            <person name="Liao H.L."/>
            <person name="Branco S."/>
            <person name="Kuo A."/>
            <person name="LaButti K."/>
            <person name="Lipzen A."/>
            <person name="Andreopoulos W."/>
            <person name="Pangilinan J."/>
            <person name="Riley R."/>
            <person name="Hundley H."/>
            <person name="Na H."/>
            <person name="Barry K."/>
            <person name="Grigoriev I.V."/>
            <person name="Stajich J.E."/>
            <person name="Kennedy P.G."/>
        </authorList>
    </citation>
    <scope>NUCLEOTIDE SEQUENCE</scope>
    <source>
        <strain evidence="1">MN1</strain>
    </source>
</reference>
<protein>
    <submittedName>
        <fullName evidence="1">Uncharacterized protein</fullName>
    </submittedName>
</protein>